<evidence type="ECO:0000256" key="4">
    <source>
        <dbReference type="ARBA" id="ARBA00023054"/>
    </source>
</evidence>
<feature type="compositionally biased region" description="Polar residues" evidence="5">
    <location>
        <begin position="402"/>
        <end position="411"/>
    </location>
</feature>
<dbReference type="Pfam" id="PF15277">
    <property type="entry name" value="Sec3-PIP2_bind"/>
    <property type="match status" value="1"/>
</dbReference>
<gene>
    <name evidence="7" type="ORF">BCR37DRAFT_300810</name>
</gene>
<dbReference type="AlphaFoldDB" id="A0A1Y2FH55"/>
<proteinExistence type="inferred from homology"/>
<feature type="region of interest" description="Disordered" evidence="5">
    <location>
        <begin position="809"/>
        <end position="829"/>
    </location>
</feature>
<dbReference type="EMBL" id="MCFI01000008">
    <property type="protein sequence ID" value="ORY83253.1"/>
    <property type="molecule type" value="Genomic_DNA"/>
</dbReference>
<dbReference type="PANTHER" id="PTHR16092:SF14">
    <property type="entry name" value="EXOCYST COMPLEX COMPONENT 1 ISOFORM X1"/>
    <property type="match status" value="1"/>
</dbReference>
<dbReference type="Pfam" id="PF09763">
    <property type="entry name" value="Sec3_CC"/>
    <property type="match status" value="1"/>
</dbReference>
<evidence type="ECO:0000256" key="2">
    <source>
        <dbReference type="ARBA" id="ARBA00022448"/>
    </source>
</evidence>
<feature type="region of interest" description="Disordered" evidence="5">
    <location>
        <begin position="162"/>
        <end position="430"/>
    </location>
</feature>
<comment type="similarity">
    <text evidence="1">Belongs to the SEC3 family.</text>
</comment>
<dbReference type="GO" id="GO:0006893">
    <property type="term" value="P:Golgi to plasma membrane transport"/>
    <property type="evidence" value="ECO:0007669"/>
    <property type="project" value="TreeGrafter"/>
</dbReference>
<dbReference type="OMA" id="SFMRVFP"/>
<dbReference type="GeneID" id="63783514"/>
<dbReference type="OrthoDB" id="27109at2759"/>
<dbReference type="Pfam" id="PF20654">
    <property type="entry name" value="Sec3_C-term"/>
    <property type="match status" value="1"/>
</dbReference>
<feature type="compositionally biased region" description="Polar residues" evidence="5">
    <location>
        <begin position="299"/>
        <end position="308"/>
    </location>
</feature>
<dbReference type="CDD" id="cd13315">
    <property type="entry name" value="PH_Sec3"/>
    <property type="match status" value="1"/>
</dbReference>
<sequence length="1265" mass="140724">MSRNVHNLSTRERIIRSLFSERAEDGSPQESYITHVRIYEDPQNPSAPPSVPTPLEDRKERYILLTVKKNGRVRLHKSRQNDNGTFQIGKTWNLDDVKHFENIDDRGMVVTLLKPYYWQMDTKEEKLGFVSAVMRVYRKYTGGRMFTLEGFSENFLANAESTLSPAPTSSQPAGRTVSAQPHRAPPQQQQPGQANAPRRVSDMGGVELRRPAPGQTQQRIPGTPEMPGMPAAPPARSPFRRPSENTPMSGVPATPSSAYEVPRRAGSTLMSPPIQPDYPRQQQQQRPLSIETDLRSPPIISNQRQVSSPLGGAPRSVTGLQKSDMPPPLRKASTGSAQLASPLPSKSPARRPSAALRTTSMEQARSAYTGDRYSQGDAHSLLGRETPPPVPLLPSKSVARSGASSPAISMQTRDEKRELPWDASGQNTPREEKNLVGLGLERPGSAVSQSPSYSTTTSAATLTAGASLNKATGRLTPFGLSQDRQHAESLDVYPDDPETAFIDELLRGFQWNSSDGTAPLERRLEDELAAMENTNVLTMVQQDDRVTDLMGRLDQAISQCDEMANMLTIYEFELGSAADHIRHIEGQSAGLQIETANQKALIAEIDNVLSSITISSDNLDSLGSARLDDKQDITKLEKSLANLFRALKAMNGEQRNGRGMSALQSKETEYDAKSKQFVLRLCKYLQIKFPAAMMGDKRRKLGPGEAPPRLLPGHEAGYEALFTYAGFMLYAREIDVPRYREIISNYSRAAKDAWKETVVEFALGWKALARRATAEEMDMLFTSAREQLSQFGSMSRAATLKRSNTLAKQIRGQSGPKQQPAPPAQDRQEGKLPAAEVFTIVLDNLALILSTEQNFLVDFFHLTSVETIEFPDYVGLGIKQELTVARLEDHKQMEPDRQLAKQRFDTMDNIFSWLQAEVLALAEQLTKQDAIQVVGMLKAVEVISMEWRGSDQEYMLRLLEKVFDRLAKALNDFMEAQIRAIISFKLTSKKRSGVIPVFEIFPDFVERIEEQLYIDDSVTLKQDDFAVRGLVNQAYERISKAMFESVRTLASSVSSTGASNTTSGGGTISAMTGFGDSSEDKELLNYHILMLENMHLFMQTLRIGSKQVPSLERFQGEASRHFNEHLEAYTRSIVARPLGRVADFCDNVERQAAKSADFSKKASLSPATAKRLVVELDEREMKRAISALAKRVEKHFSGGESAADKEEELLALVWRESGVVFVKTWDRFEQVLGKWYPQLLVSGECRPVGKSYIQSCFAKRDPNSA</sequence>
<evidence type="ECO:0000313" key="8">
    <source>
        <dbReference type="Proteomes" id="UP000193685"/>
    </source>
</evidence>
<keyword evidence="4" id="KW-0175">Coiled coil</keyword>
<dbReference type="RefSeq" id="XP_040725834.1">
    <property type="nucleotide sequence ID" value="XM_040866915.1"/>
</dbReference>
<dbReference type="GO" id="GO:0005886">
    <property type="term" value="C:plasma membrane"/>
    <property type="evidence" value="ECO:0007669"/>
    <property type="project" value="TreeGrafter"/>
</dbReference>
<evidence type="ECO:0000256" key="3">
    <source>
        <dbReference type="ARBA" id="ARBA00022483"/>
    </source>
</evidence>
<dbReference type="PANTHER" id="PTHR16092">
    <property type="entry name" value="SEC3/SYNTAXIN-RELATED"/>
    <property type="match status" value="1"/>
</dbReference>
<dbReference type="InterPro" id="IPR019160">
    <property type="entry name" value="Sec3_CC"/>
</dbReference>
<name>A0A1Y2FH55_PROLT</name>
<feature type="compositionally biased region" description="Low complexity" evidence="5">
    <location>
        <begin position="179"/>
        <end position="198"/>
    </location>
</feature>
<evidence type="ECO:0000256" key="1">
    <source>
        <dbReference type="ARBA" id="ARBA00006518"/>
    </source>
</evidence>
<keyword evidence="2" id="KW-0813">Transport</keyword>
<dbReference type="GO" id="GO:0000145">
    <property type="term" value="C:exocyst"/>
    <property type="evidence" value="ECO:0007669"/>
    <property type="project" value="InterPro"/>
</dbReference>
<keyword evidence="8" id="KW-1185">Reference proteome</keyword>
<accession>A0A1Y2FH55</accession>
<dbReference type="InterPro" id="IPR028258">
    <property type="entry name" value="Sec3-PIP2_bind"/>
</dbReference>
<dbReference type="GO" id="GO:0005546">
    <property type="term" value="F:phosphatidylinositol-4,5-bisphosphate binding"/>
    <property type="evidence" value="ECO:0007669"/>
    <property type="project" value="TreeGrafter"/>
</dbReference>
<protein>
    <submittedName>
        <fullName evidence="7">Exocyst complex component Sec3-domain-containing protein</fullName>
    </submittedName>
</protein>
<dbReference type="Proteomes" id="UP000193685">
    <property type="component" value="Unassembled WGS sequence"/>
</dbReference>
<comment type="caution">
    <text evidence="7">The sequence shown here is derived from an EMBL/GenBank/DDBJ whole genome shotgun (WGS) entry which is preliminary data.</text>
</comment>
<feature type="compositionally biased region" description="Low complexity" evidence="5">
    <location>
        <begin position="277"/>
        <end position="287"/>
    </location>
</feature>
<keyword evidence="3" id="KW-0268">Exocytosis</keyword>
<dbReference type="GO" id="GO:0006887">
    <property type="term" value="P:exocytosis"/>
    <property type="evidence" value="ECO:0007669"/>
    <property type="project" value="UniProtKB-KW"/>
</dbReference>
<reference evidence="7 8" key="1">
    <citation type="submission" date="2016-07" db="EMBL/GenBank/DDBJ databases">
        <title>Pervasive Adenine N6-methylation of Active Genes in Fungi.</title>
        <authorList>
            <consortium name="DOE Joint Genome Institute"/>
            <person name="Mondo S.J."/>
            <person name="Dannebaum R.O."/>
            <person name="Kuo R.C."/>
            <person name="Labutti K."/>
            <person name="Haridas S."/>
            <person name="Kuo A."/>
            <person name="Salamov A."/>
            <person name="Ahrendt S.R."/>
            <person name="Lipzen A."/>
            <person name="Sullivan W."/>
            <person name="Andreopoulos W.B."/>
            <person name="Clum A."/>
            <person name="Lindquist E."/>
            <person name="Daum C."/>
            <person name="Ramamoorthy G.K."/>
            <person name="Gryganskyi A."/>
            <person name="Culley D."/>
            <person name="Magnuson J.K."/>
            <person name="James T.Y."/>
            <person name="O'Malley M.A."/>
            <person name="Stajich J.E."/>
            <person name="Spatafora J.W."/>
            <person name="Visel A."/>
            <person name="Grigoriev I.V."/>
        </authorList>
    </citation>
    <scope>NUCLEOTIDE SEQUENCE [LARGE SCALE GENOMIC DNA]</scope>
    <source>
        <strain evidence="7 8">12-1054</strain>
    </source>
</reference>
<dbReference type="SMART" id="SM01313">
    <property type="entry name" value="Sec3-PIP2_bind"/>
    <property type="match status" value="1"/>
</dbReference>
<feature type="domain" description="Exocyst complex component Sec3 PIP2-binding N-terminal" evidence="6">
    <location>
        <begin position="56"/>
        <end position="140"/>
    </location>
</feature>
<evidence type="ECO:0000259" key="6">
    <source>
        <dbReference type="SMART" id="SM01313"/>
    </source>
</evidence>
<dbReference type="STRING" id="56484.A0A1Y2FH55"/>
<feature type="compositionally biased region" description="Polar residues" evidence="5">
    <location>
        <begin position="162"/>
        <end position="173"/>
    </location>
</feature>
<organism evidence="7 8">
    <name type="scientific">Protomyces lactucae-debilis</name>
    <dbReference type="NCBI Taxonomy" id="2754530"/>
    <lineage>
        <taxon>Eukaryota</taxon>
        <taxon>Fungi</taxon>
        <taxon>Dikarya</taxon>
        <taxon>Ascomycota</taxon>
        <taxon>Taphrinomycotina</taxon>
        <taxon>Taphrinomycetes</taxon>
        <taxon>Taphrinales</taxon>
        <taxon>Protomycetaceae</taxon>
        <taxon>Protomyces</taxon>
    </lineage>
</organism>
<dbReference type="InterPro" id="IPR048628">
    <property type="entry name" value="Sec3_C"/>
</dbReference>
<evidence type="ECO:0000256" key="5">
    <source>
        <dbReference type="SAM" id="MobiDB-lite"/>
    </source>
</evidence>
<dbReference type="Gene3D" id="2.30.29.90">
    <property type="match status" value="1"/>
</dbReference>
<evidence type="ECO:0000313" key="7">
    <source>
        <dbReference type="EMBL" id="ORY83253.1"/>
    </source>
</evidence>